<dbReference type="InterPro" id="IPR011257">
    <property type="entry name" value="DNA_glycosylase"/>
</dbReference>
<dbReference type="Pfam" id="PF00730">
    <property type="entry name" value="HhH-GPD"/>
    <property type="match status" value="1"/>
</dbReference>
<evidence type="ECO:0000313" key="15">
    <source>
        <dbReference type="Proteomes" id="UP000184526"/>
    </source>
</evidence>
<keyword evidence="3 12" id="KW-0479">Metal-binding</keyword>
<dbReference type="HAMAP" id="MF_00942">
    <property type="entry name" value="Nth"/>
    <property type="match status" value="1"/>
</dbReference>
<dbReference type="GO" id="GO:0003677">
    <property type="term" value="F:DNA binding"/>
    <property type="evidence" value="ECO:0007669"/>
    <property type="project" value="UniProtKB-UniRule"/>
</dbReference>
<evidence type="ECO:0000256" key="1">
    <source>
        <dbReference type="ARBA" id="ARBA00008343"/>
    </source>
</evidence>
<dbReference type="GO" id="GO:0006285">
    <property type="term" value="P:base-excision repair, AP site formation"/>
    <property type="evidence" value="ECO:0007669"/>
    <property type="project" value="TreeGrafter"/>
</dbReference>
<keyword evidence="14" id="KW-0540">Nuclease</keyword>
<dbReference type="SMART" id="SM00478">
    <property type="entry name" value="ENDO3c"/>
    <property type="match status" value="1"/>
</dbReference>
<dbReference type="PROSITE" id="PS01155">
    <property type="entry name" value="ENDONUCLEASE_III_2"/>
    <property type="match status" value="1"/>
</dbReference>
<feature type="binding site" evidence="12">
    <location>
        <position position="204"/>
    </location>
    <ligand>
        <name>[4Fe-4S] cluster</name>
        <dbReference type="ChEBI" id="CHEBI:49883"/>
    </ligand>
</feature>
<dbReference type="PROSITE" id="PS00764">
    <property type="entry name" value="ENDONUCLEASE_III_1"/>
    <property type="match status" value="1"/>
</dbReference>
<dbReference type="STRING" id="1121306.SAMN02745196_01448"/>
<dbReference type="SMART" id="SM00525">
    <property type="entry name" value="FES"/>
    <property type="match status" value="1"/>
</dbReference>
<dbReference type="GO" id="GO:0019104">
    <property type="term" value="F:DNA N-glycosylase activity"/>
    <property type="evidence" value="ECO:0007669"/>
    <property type="project" value="UniProtKB-UniRule"/>
</dbReference>
<evidence type="ECO:0000256" key="2">
    <source>
        <dbReference type="ARBA" id="ARBA00022485"/>
    </source>
</evidence>
<dbReference type="FunFam" id="1.10.1670.10:FF:000001">
    <property type="entry name" value="Endonuclease III"/>
    <property type="match status" value="1"/>
</dbReference>
<reference evidence="14 15" key="1">
    <citation type="submission" date="2016-11" db="EMBL/GenBank/DDBJ databases">
        <authorList>
            <person name="Jaros S."/>
            <person name="Januszkiewicz K."/>
            <person name="Wedrychowicz H."/>
        </authorList>
    </citation>
    <scope>NUCLEOTIDE SEQUENCE [LARGE SCALE GENOMIC DNA]</scope>
    <source>
        <strain evidence="14 15">DSM 3089</strain>
    </source>
</reference>
<keyword evidence="4 12" id="KW-0227">DNA damage</keyword>
<evidence type="ECO:0000256" key="5">
    <source>
        <dbReference type="ARBA" id="ARBA00022801"/>
    </source>
</evidence>
<evidence type="ECO:0000256" key="4">
    <source>
        <dbReference type="ARBA" id="ARBA00022763"/>
    </source>
</evidence>
<dbReference type="RefSeq" id="WP_072831360.1">
    <property type="nucleotide sequence ID" value="NZ_FQXP01000005.1"/>
</dbReference>
<keyword evidence="5 12" id="KW-0378">Hydrolase</keyword>
<keyword evidence="9 12" id="KW-0234">DNA repair</keyword>
<evidence type="ECO:0000256" key="8">
    <source>
        <dbReference type="ARBA" id="ARBA00023125"/>
    </source>
</evidence>
<keyword evidence="15" id="KW-1185">Reference proteome</keyword>
<dbReference type="GO" id="GO:0051539">
    <property type="term" value="F:4 iron, 4 sulfur cluster binding"/>
    <property type="evidence" value="ECO:0007669"/>
    <property type="project" value="UniProtKB-UniRule"/>
</dbReference>
<dbReference type="SUPFAM" id="SSF48150">
    <property type="entry name" value="DNA-glycosylase"/>
    <property type="match status" value="1"/>
</dbReference>
<dbReference type="PANTHER" id="PTHR10359">
    <property type="entry name" value="A/G-SPECIFIC ADENINE GLYCOSYLASE/ENDONUCLEASE III"/>
    <property type="match status" value="1"/>
</dbReference>
<comment type="cofactor">
    <cofactor evidence="12">
        <name>[4Fe-4S] cluster</name>
        <dbReference type="ChEBI" id="CHEBI:49883"/>
    </cofactor>
    <text evidence="12">Binds 1 [4Fe-4S] cluster.</text>
</comment>
<keyword evidence="11 12" id="KW-0326">Glycosidase</keyword>
<evidence type="ECO:0000256" key="9">
    <source>
        <dbReference type="ARBA" id="ARBA00023204"/>
    </source>
</evidence>
<gene>
    <name evidence="12" type="primary">nth</name>
    <name evidence="14" type="ORF">SAMN02745196_01448</name>
</gene>
<keyword evidence="8 12" id="KW-0238">DNA-binding</keyword>
<proteinExistence type="inferred from homology"/>
<keyword evidence="7 12" id="KW-0411">Iron-sulfur</keyword>
<feature type="domain" description="HhH-GPD" evidence="13">
    <location>
        <begin position="39"/>
        <end position="186"/>
    </location>
</feature>
<dbReference type="InterPro" id="IPR003651">
    <property type="entry name" value="Endonuclease3_FeS-loop_motif"/>
</dbReference>
<dbReference type="InterPro" id="IPR004035">
    <property type="entry name" value="Endouclease-III_FeS-bd_BS"/>
</dbReference>
<dbReference type="InterPro" id="IPR023170">
    <property type="entry name" value="HhH_base_excis_C"/>
</dbReference>
<evidence type="ECO:0000256" key="11">
    <source>
        <dbReference type="ARBA" id="ARBA00023295"/>
    </source>
</evidence>
<evidence type="ECO:0000256" key="6">
    <source>
        <dbReference type="ARBA" id="ARBA00023004"/>
    </source>
</evidence>
<name>A0A1M5VYN9_9CLOT</name>
<dbReference type="Pfam" id="PF00633">
    <property type="entry name" value="HHH"/>
    <property type="match status" value="1"/>
</dbReference>
<keyword evidence="2 12" id="KW-0004">4Fe-4S</keyword>
<evidence type="ECO:0000256" key="7">
    <source>
        <dbReference type="ARBA" id="ARBA00023014"/>
    </source>
</evidence>
<dbReference type="Gene3D" id="1.10.1670.10">
    <property type="entry name" value="Helix-hairpin-Helix base-excision DNA repair enzymes (C-terminal)"/>
    <property type="match status" value="1"/>
</dbReference>
<accession>A0A1M5VYN9</accession>
<evidence type="ECO:0000256" key="10">
    <source>
        <dbReference type="ARBA" id="ARBA00023239"/>
    </source>
</evidence>
<evidence type="ECO:0000256" key="12">
    <source>
        <dbReference type="HAMAP-Rule" id="MF_00942"/>
    </source>
</evidence>
<keyword evidence="14" id="KW-0255">Endonuclease</keyword>
<keyword evidence="10 12" id="KW-0456">Lyase</keyword>
<sequence>MLKKKEMAEALKILETTYAGAKCGLDFSNPFELLISTILSAQCTDERVNMVTKELYKEYNSAAAMATLSEEEVGEKIKSCGFYKTKGKNILATSKILLEKYNGEVPQTMEELTELPGVGRKTANVVLSNVFGVPAIAVDTHVFRVSQRIGLAKGDNVTKVEEQLMKNIPKNKWSDMHHYIIWHGRKVCKARRPLCDQCNMPPFCEYFRKNI</sequence>
<dbReference type="GO" id="GO:0140078">
    <property type="term" value="F:class I DNA-(apurinic or apyrimidinic site) endonuclease activity"/>
    <property type="evidence" value="ECO:0007669"/>
    <property type="project" value="UniProtKB-EC"/>
</dbReference>
<dbReference type="AlphaFoldDB" id="A0A1M5VYN9"/>
<dbReference type="CDD" id="cd00056">
    <property type="entry name" value="ENDO3c"/>
    <property type="match status" value="1"/>
</dbReference>
<dbReference type="Proteomes" id="UP000184526">
    <property type="component" value="Unassembled WGS sequence"/>
</dbReference>
<dbReference type="FunFam" id="1.10.340.30:FF:000001">
    <property type="entry name" value="Endonuclease III"/>
    <property type="match status" value="1"/>
</dbReference>
<keyword evidence="6 12" id="KW-0408">Iron</keyword>
<protein>
    <recommendedName>
        <fullName evidence="12">Endonuclease III</fullName>
        <ecNumber evidence="12">4.2.99.18</ecNumber>
    </recommendedName>
    <alternativeName>
        <fullName evidence="12">DNA-(apurinic or apyrimidinic site) lyase</fullName>
    </alternativeName>
</protein>
<dbReference type="PANTHER" id="PTHR10359:SF18">
    <property type="entry name" value="ENDONUCLEASE III"/>
    <property type="match status" value="1"/>
</dbReference>
<dbReference type="EMBL" id="FQXP01000005">
    <property type="protein sequence ID" value="SHH80439.1"/>
    <property type="molecule type" value="Genomic_DNA"/>
</dbReference>
<dbReference type="EC" id="4.2.99.18" evidence="12"/>
<feature type="binding site" evidence="12">
    <location>
        <position position="188"/>
    </location>
    <ligand>
        <name>[4Fe-4S] cluster</name>
        <dbReference type="ChEBI" id="CHEBI:49883"/>
    </ligand>
</feature>
<dbReference type="InterPro" id="IPR000445">
    <property type="entry name" value="HhH_motif"/>
</dbReference>
<evidence type="ECO:0000259" key="13">
    <source>
        <dbReference type="SMART" id="SM00478"/>
    </source>
</evidence>
<comment type="similarity">
    <text evidence="1 12">Belongs to the Nth/MutY family.</text>
</comment>
<dbReference type="InterPro" id="IPR005759">
    <property type="entry name" value="Nth"/>
</dbReference>
<evidence type="ECO:0000256" key="3">
    <source>
        <dbReference type="ARBA" id="ARBA00022723"/>
    </source>
</evidence>
<dbReference type="InterPro" id="IPR003265">
    <property type="entry name" value="HhH-GPD_domain"/>
</dbReference>
<dbReference type="InterPro" id="IPR004036">
    <property type="entry name" value="Endonuclease-III-like_CS2"/>
</dbReference>
<dbReference type="NCBIfam" id="TIGR01083">
    <property type="entry name" value="nth"/>
    <property type="match status" value="1"/>
</dbReference>
<evidence type="ECO:0000313" key="14">
    <source>
        <dbReference type="EMBL" id="SHH80439.1"/>
    </source>
</evidence>
<dbReference type="GO" id="GO:0046872">
    <property type="term" value="F:metal ion binding"/>
    <property type="evidence" value="ECO:0007669"/>
    <property type="project" value="UniProtKB-KW"/>
</dbReference>
<dbReference type="PIRSF" id="PIRSF001435">
    <property type="entry name" value="Nth"/>
    <property type="match status" value="1"/>
</dbReference>
<feature type="binding site" evidence="12">
    <location>
        <position position="198"/>
    </location>
    <ligand>
        <name>[4Fe-4S] cluster</name>
        <dbReference type="ChEBI" id="CHEBI:49883"/>
    </ligand>
</feature>
<feature type="binding site" evidence="12">
    <location>
        <position position="195"/>
    </location>
    <ligand>
        <name>[4Fe-4S] cluster</name>
        <dbReference type="ChEBI" id="CHEBI:49883"/>
    </ligand>
</feature>
<dbReference type="Gene3D" id="1.10.340.30">
    <property type="entry name" value="Hypothetical protein, domain 2"/>
    <property type="match status" value="1"/>
</dbReference>
<comment type="catalytic activity">
    <reaction evidence="12">
        <text>2'-deoxyribonucleotide-(2'-deoxyribose 5'-phosphate)-2'-deoxyribonucleotide-DNA = a 3'-end 2'-deoxyribonucleotide-(2,3-dehydro-2,3-deoxyribose 5'-phosphate)-DNA + a 5'-end 5'-phospho-2'-deoxyribonucleoside-DNA + H(+)</text>
        <dbReference type="Rhea" id="RHEA:66592"/>
        <dbReference type="Rhea" id="RHEA-COMP:13180"/>
        <dbReference type="Rhea" id="RHEA-COMP:16897"/>
        <dbReference type="Rhea" id="RHEA-COMP:17067"/>
        <dbReference type="ChEBI" id="CHEBI:15378"/>
        <dbReference type="ChEBI" id="CHEBI:136412"/>
        <dbReference type="ChEBI" id="CHEBI:157695"/>
        <dbReference type="ChEBI" id="CHEBI:167181"/>
        <dbReference type="EC" id="4.2.99.18"/>
    </reaction>
</comment>
<organism evidence="14 15">
    <name type="scientific">Clostridium collagenovorans DSM 3089</name>
    <dbReference type="NCBI Taxonomy" id="1121306"/>
    <lineage>
        <taxon>Bacteria</taxon>
        <taxon>Bacillati</taxon>
        <taxon>Bacillota</taxon>
        <taxon>Clostridia</taxon>
        <taxon>Eubacteriales</taxon>
        <taxon>Clostridiaceae</taxon>
        <taxon>Clostridium</taxon>
    </lineage>
</organism>
<comment type="function">
    <text evidence="12">DNA repair enzyme that has both DNA N-glycosylase activity and AP-lyase activity. The DNA N-glycosylase activity releases various damaged pyrimidines from DNA by cleaving the N-glycosidic bond, leaving an AP (apurinic/apyrimidinic) site. The AP-lyase activity cleaves the phosphodiester bond 3' to the AP site by a beta-elimination, leaving a 3'-terminal unsaturated sugar and a product with a terminal 5'-phosphate.</text>
</comment>
<dbReference type="OrthoDB" id="9800977at2"/>